<dbReference type="KEGG" id="pbar:105427143"/>
<gene>
    <name evidence="2" type="primary">LOC105427143</name>
</gene>
<sequence length="113" mass="13183">MELKDKTKFHNYFRMDSIILKKLLELIGPLITRQSVVRESISSEMHLYITLRYLTSGDSMTSISYAFKISACTISCIIPETCRVLYEILRRHYLQTWNVPNRIASIDGKYSIT</sequence>
<organism evidence="1 2">
    <name type="scientific">Pogonomyrmex barbatus</name>
    <name type="common">red harvester ant</name>
    <dbReference type="NCBI Taxonomy" id="144034"/>
    <lineage>
        <taxon>Eukaryota</taxon>
        <taxon>Metazoa</taxon>
        <taxon>Ecdysozoa</taxon>
        <taxon>Arthropoda</taxon>
        <taxon>Hexapoda</taxon>
        <taxon>Insecta</taxon>
        <taxon>Pterygota</taxon>
        <taxon>Neoptera</taxon>
        <taxon>Endopterygota</taxon>
        <taxon>Hymenoptera</taxon>
        <taxon>Apocrita</taxon>
        <taxon>Aculeata</taxon>
        <taxon>Formicoidea</taxon>
        <taxon>Formicidae</taxon>
        <taxon>Myrmicinae</taxon>
        <taxon>Pogonomyrmex</taxon>
    </lineage>
</organism>
<accession>A0A6I9WYH0</accession>
<dbReference type="AlphaFoldDB" id="A0A6I9WYH0"/>
<name>A0A6I9WYH0_9HYME</name>
<protein>
    <submittedName>
        <fullName evidence="2">Uncharacterized protein LOC105427143</fullName>
    </submittedName>
</protein>
<reference evidence="2" key="1">
    <citation type="submission" date="2025-08" db="UniProtKB">
        <authorList>
            <consortium name="RefSeq"/>
        </authorList>
    </citation>
    <scope>IDENTIFICATION</scope>
</reference>
<dbReference type="RefSeq" id="XP_011637063.1">
    <property type="nucleotide sequence ID" value="XM_011638761.1"/>
</dbReference>
<dbReference type="Proteomes" id="UP000504615">
    <property type="component" value="Unplaced"/>
</dbReference>
<dbReference type="OrthoDB" id="7545208at2759"/>
<proteinExistence type="predicted"/>
<dbReference type="GeneID" id="105427143"/>
<keyword evidence="1" id="KW-1185">Reference proteome</keyword>
<evidence type="ECO:0000313" key="2">
    <source>
        <dbReference type="RefSeq" id="XP_011637063.1"/>
    </source>
</evidence>
<evidence type="ECO:0000313" key="1">
    <source>
        <dbReference type="Proteomes" id="UP000504615"/>
    </source>
</evidence>